<evidence type="ECO:0000259" key="1">
    <source>
        <dbReference type="Pfam" id="PF07727"/>
    </source>
</evidence>
<proteinExistence type="predicted"/>
<dbReference type="Pfam" id="PF07727">
    <property type="entry name" value="RVT_2"/>
    <property type="match status" value="1"/>
</dbReference>
<organism evidence="3">
    <name type="scientific">Sesamum radiatum</name>
    <name type="common">Black benniseed</name>
    <dbReference type="NCBI Taxonomy" id="300843"/>
    <lineage>
        <taxon>Eukaryota</taxon>
        <taxon>Viridiplantae</taxon>
        <taxon>Streptophyta</taxon>
        <taxon>Embryophyta</taxon>
        <taxon>Tracheophyta</taxon>
        <taxon>Spermatophyta</taxon>
        <taxon>Magnoliopsida</taxon>
        <taxon>eudicotyledons</taxon>
        <taxon>Gunneridae</taxon>
        <taxon>Pentapetalae</taxon>
        <taxon>asterids</taxon>
        <taxon>lamiids</taxon>
        <taxon>Lamiales</taxon>
        <taxon>Pedaliaceae</taxon>
        <taxon>Sesamum</taxon>
    </lineage>
</organism>
<feature type="domain" description="Retrotransposon Copia-like N-terminal" evidence="2">
    <location>
        <begin position="54"/>
        <end position="100"/>
    </location>
</feature>
<reference evidence="3" key="1">
    <citation type="submission" date="2020-06" db="EMBL/GenBank/DDBJ databases">
        <authorList>
            <person name="Li T."/>
            <person name="Hu X."/>
            <person name="Zhang T."/>
            <person name="Song X."/>
            <person name="Zhang H."/>
            <person name="Dai N."/>
            <person name="Sheng W."/>
            <person name="Hou X."/>
            <person name="Wei L."/>
        </authorList>
    </citation>
    <scope>NUCLEOTIDE SEQUENCE</scope>
    <source>
        <strain evidence="3">G02</strain>
        <tissue evidence="3">Leaf</tissue>
    </source>
</reference>
<dbReference type="InterPro" id="IPR013103">
    <property type="entry name" value="RVT_2"/>
</dbReference>
<dbReference type="PANTHER" id="PTHR37610">
    <property type="entry name" value="CCHC-TYPE DOMAIN-CONTAINING PROTEIN"/>
    <property type="match status" value="1"/>
</dbReference>
<dbReference type="Pfam" id="PF14244">
    <property type="entry name" value="Retrotran_gag_3"/>
    <property type="match status" value="1"/>
</dbReference>
<dbReference type="PANTHER" id="PTHR37610:SF40">
    <property type="entry name" value="OS01G0909600 PROTEIN"/>
    <property type="match status" value="1"/>
</dbReference>
<dbReference type="EMBL" id="JACGWJ010000002">
    <property type="protein sequence ID" value="KAL0436217.1"/>
    <property type="molecule type" value="Genomic_DNA"/>
</dbReference>
<evidence type="ECO:0000259" key="2">
    <source>
        <dbReference type="Pfam" id="PF14244"/>
    </source>
</evidence>
<protein>
    <submittedName>
        <fullName evidence="3">Retrovirus-related Pol polyprotein from transposon RE1</fullName>
    </submittedName>
</protein>
<dbReference type="AlphaFoldDB" id="A0AAW2W7P5"/>
<dbReference type="InterPro" id="IPR029472">
    <property type="entry name" value="Copia-like_N"/>
</dbReference>
<gene>
    <name evidence="3" type="ORF">Sradi_0329600</name>
</gene>
<accession>A0AAW2W7P5</accession>
<dbReference type="CDD" id="cd09272">
    <property type="entry name" value="RNase_HI_RT_Ty1"/>
    <property type="match status" value="1"/>
</dbReference>
<name>A0AAW2W7P5_SESRA</name>
<sequence length="685" mass="77917">MVSEPSFEGLCIPTSAHNLCLYLRLQWQPTRRNRPNELRRTRGKDGDDFLQLQSSDHPGMVLVTTPLNGRNFLAWSRIVKIALGAKLKLGFITGECKKPAADSEHYRQWIRVDCMVTSWLLNTIAKNITNAFLYAKSTRELWVELEERFGECNGPLLYQLQREIASISQGDLSVVEYFTKLKMLWDELFQLTPLPDCTCGTARAIAELANQNHLMQFLMGLNDMYDHVRNQILVMEPLPSWDKQTYKDAKIDGAASISEVVMEVMRLMKSKGLQNPFRLGHPSHKVLNHIPTLNHVAAHNDNEPKTFSQAQKYVEWQRAMKEEIEALEKNRTWDITPLPTGKRAIGSKWVFKLKLNSDGSVNRYKARLVAKGYNQIEESGYLALLVYVDDILLTGPSENSIADVKRYLDDLFTIKDLGYAKYFLGLEIARSHDGTSITQRKYIEDIIADTGMSDARPALTPLPQGLKFSVDEGILLPEPSQYRRLVVRLLYLGFTRPDISYSLVAYTDADWASCVDTRRSVTGYCVFLGSTLVSWKTKKQNTVSRSSAEAEYRAMASTVCELQYLLKDFGITTPTPIPFWCDNQAALHITANPVLHERTKHLDIDCHVVRNKYKDGFISPSYICSQDQLADLFTKVLPVRRFLDMLSKLGLFTQHQLEGGGCKDSFSFLRLKTRISASSRFSSFL</sequence>
<feature type="domain" description="Reverse transcriptase Ty1/copia-type" evidence="1">
    <location>
        <begin position="382"/>
        <end position="462"/>
    </location>
</feature>
<comment type="caution">
    <text evidence="3">The sequence shown here is derived from an EMBL/GenBank/DDBJ whole genome shotgun (WGS) entry which is preliminary data.</text>
</comment>
<dbReference type="InterPro" id="IPR043502">
    <property type="entry name" value="DNA/RNA_pol_sf"/>
</dbReference>
<evidence type="ECO:0000313" key="3">
    <source>
        <dbReference type="EMBL" id="KAL0436217.1"/>
    </source>
</evidence>
<dbReference type="SUPFAM" id="SSF56672">
    <property type="entry name" value="DNA/RNA polymerases"/>
    <property type="match status" value="1"/>
</dbReference>
<reference evidence="3" key="2">
    <citation type="journal article" date="2024" name="Plant">
        <title>Genomic evolution and insights into agronomic trait innovations of Sesamum species.</title>
        <authorList>
            <person name="Miao H."/>
            <person name="Wang L."/>
            <person name="Qu L."/>
            <person name="Liu H."/>
            <person name="Sun Y."/>
            <person name="Le M."/>
            <person name="Wang Q."/>
            <person name="Wei S."/>
            <person name="Zheng Y."/>
            <person name="Lin W."/>
            <person name="Duan Y."/>
            <person name="Cao H."/>
            <person name="Xiong S."/>
            <person name="Wang X."/>
            <person name="Wei L."/>
            <person name="Li C."/>
            <person name="Ma Q."/>
            <person name="Ju M."/>
            <person name="Zhao R."/>
            <person name="Li G."/>
            <person name="Mu C."/>
            <person name="Tian Q."/>
            <person name="Mei H."/>
            <person name="Zhang T."/>
            <person name="Gao T."/>
            <person name="Zhang H."/>
        </authorList>
    </citation>
    <scope>NUCLEOTIDE SEQUENCE</scope>
    <source>
        <strain evidence="3">G02</strain>
    </source>
</reference>